<evidence type="ECO:0000256" key="5">
    <source>
        <dbReference type="ARBA" id="ARBA00022692"/>
    </source>
</evidence>
<dbReference type="Pfam" id="PF02355">
    <property type="entry name" value="SecD_SecF_C"/>
    <property type="match status" value="1"/>
</dbReference>
<dbReference type="SUPFAM" id="SSF82866">
    <property type="entry name" value="Multidrug efflux transporter AcrB transmembrane domain"/>
    <property type="match status" value="1"/>
</dbReference>
<protein>
    <recommendedName>
        <fullName evidence="10">Protein-export membrane protein SecF</fullName>
    </recommendedName>
</protein>
<gene>
    <name evidence="10" type="primary">secF</name>
    <name evidence="12" type="ORF">PeribacterD1_0739</name>
</gene>
<evidence type="ECO:0000256" key="2">
    <source>
        <dbReference type="ARBA" id="ARBA00022448"/>
    </source>
</evidence>
<dbReference type="PROSITE" id="PS50156">
    <property type="entry name" value="SSD"/>
    <property type="match status" value="1"/>
</dbReference>
<reference evidence="12 13" key="2">
    <citation type="journal article" date="2016" name="PeerJ">
        <title>Analysis of five complete genome sequences for members of the class Peribacteria in the recently recognized Peregrinibacteria bacterial phylum.</title>
        <authorList>
            <person name="Anantharaman K."/>
            <person name="Brown C.T."/>
            <person name="Burstein D."/>
            <person name="Castelle C.J."/>
            <person name="Probst A.J."/>
            <person name="Thomas B.C."/>
            <person name="Williams K.H."/>
            <person name="Banfield J.F."/>
        </authorList>
    </citation>
    <scope>NUCLEOTIDE SEQUENCE [LARGE SCALE GENOMIC DNA]</scope>
    <source>
        <strain evidence="12">RIFOXYD1_FULL_PER-ii_59_16</strain>
    </source>
</reference>
<keyword evidence="9 10" id="KW-0472">Membrane</keyword>
<dbReference type="GO" id="GO:0065002">
    <property type="term" value="P:intracellular protein transmembrane transport"/>
    <property type="evidence" value="ECO:0007669"/>
    <property type="project" value="UniProtKB-UniRule"/>
</dbReference>
<evidence type="ECO:0000256" key="4">
    <source>
        <dbReference type="ARBA" id="ARBA00022519"/>
    </source>
</evidence>
<dbReference type="HAMAP" id="MF_01464_B">
    <property type="entry name" value="SecF_B"/>
    <property type="match status" value="1"/>
</dbReference>
<dbReference type="NCBIfam" id="TIGR00966">
    <property type="entry name" value="transloc_SecF"/>
    <property type="match status" value="1"/>
</dbReference>
<dbReference type="PRINTS" id="PR01755">
    <property type="entry name" value="SECFTRNLCASE"/>
</dbReference>
<comment type="function">
    <text evidence="10">Part of the Sec protein translocase complex. Interacts with the SecYEG preprotein conducting channel. SecDF uses the proton motive force (PMF) to complete protein translocation after the ATP-dependent function of SecA.</text>
</comment>
<dbReference type="InterPro" id="IPR048634">
    <property type="entry name" value="SecD_SecF_C"/>
</dbReference>
<dbReference type="GO" id="GO:0015450">
    <property type="term" value="F:protein-transporting ATPase activity"/>
    <property type="evidence" value="ECO:0007669"/>
    <property type="project" value="InterPro"/>
</dbReference>
<evidence type="ECO:0000313" key="13">
    <source>
        <dbReference type="Proteomes" id="UP000069135"/>
    </source>
</evidence>
<comment type="similarity">
    <text evidence="10">Belongs to the SecD/SecF family. SecF subfamily.</text>
</comment>
<dbReference type="EMBL" id="CP013065">
    <property type="protein sequence ID" value="ALM13410.1"/>
    <property type="molecule type" value="Genomic_DNA"/>
</dbReference>
<dbReference type="AlphaFoldDB" id="A0A0S1SYK9"/>
<evidence type="ECO:0000256" key="1">
    <source>
        <dbReference type="ARBA" id="ARBA00004651"/>
    </source>
</evidence>
<keyword evidence="8 10" id="KW-0811">Translocation</keyword>
<dbReference type="InterPro" id="IPR000731">
    <property type="entry name" value="SSD"/>
</dbReference>
<keyword evidence="5 10" id="KW-0812">Transmembrane</keyword>
<sequence length="300" mass="33140">MSLIKLSKGLLVVSAIAIIASLVLLVVPGPMLSMEFTGGTLMNITLPAGKTKADLQDAVGSFRDTNGESLGAFALSMTSEGDLLIRSRNLDNETHLALLAHLEQKTGGTIEEKQFTTIGPTVGETLKRRSVYALVIASIGIVLYIAFAFHRIPRKLSPWRFGIFALVAMIHDILITTGIFVVLSRLTNFEFDTLFITALLTILGYSVNDTIIIFDRIRENVAFADKHEDFAITAERSLKETIVRTLNTSFTTLIMLLCLYFLGSESIRWFILALIIGIVLGNYSSYFIATPLLVFLRKKE</sequence>
<keyword evidence="2 10" id="KW-0813">Transport</keyword>
<keyword evidence="7 10" id="KW-1133">Transmembrane helix</keyword>
<evidence type="ECO:0000256" key="6">
    <source>
        <dbReference type="ARBA" id="ARBA00022927"/>
    </source>
</evidence>
<organism evidence="12 13">
    <name type="scientific">Candidatus Peribacter riflensis</name>
    <dbReference type="NCBI Taxonomy" id="1735162"/>
    <lineage>
        <taxon>Bacteria</taxon>
        <taxon>Candidatus Peregrinibacteriota</taxon>
        <taxon>Candidatus Peribacteria</taxon>
        <taxon>Candidatus Peribacterales</taxon>
        <taxon>Candidatus Peribacteraceae</taxon>
        <taxon>Candidatus Peribacter</taxon>
    </lineage>
</organism>
<feature type="transmembrane region" description="Helical" evidence="10">
    <location>
        <begin position="269"/>
        <end position="296"/>
    </location>
</feature>
<dbReference type="InterPro" id="IPR005665">
    <property type="entry name" value="SecF_bac"/>
</dbReference>
<dbReference type="GO" id="GO:0005886">
    <property type="term" value="C:plasma membrane"/>
    <property type="evidence" value="ECO:0007669"/>
    <property type="project" value="UniProtKB-SubCell"/>
</dbReference>
<keyword evidence="6 10" id="KW-0653">Protein transport</keyword>
<comment type="subunit">
    <text evidence="10">Forms a complex with SecD. Part of the essential Sec protein translocation apparatus which comprises SecA, SecYEG and auxiliary proteins SecDF. Other proteins may also be involved.</text>
</comment>
<dbReference type="NCBIfam" id="TIGR00916">
    <property type="entry name" value="2A0604s01"/>
    <property type="match status" value="1"/>
</dbReference>
<feature type="transmembrane region" description="Helical" evidence="10">
    <location>
        <begin position="130"/>
        <end position="149"/>
    </location>
</feature>
<reference evidence="13" key="1">
    <citation type="submission" date="2015-10" db="EMBL/GenBank/DDBJ databases">
        <title>Analysis of five complete genome sequences for members of the class Peribacteria in the recently recognized Peregrinibacteria bacterial phylum.</title>
        <authorList>
            <person name="Anantharaman K."/>
            <person name="Brown C.T."/>
            <person name="Burstein D."/>
            <person name="Castelle C.J."/>
            <person name="Probst A.J."/>
            <person name="Thomas B.C."/>
            <person name="Williams K.H."/>
            <person name="Banfield J.F."/>
        </authorList>
    </citation>
    <scope>NUCLEOTIDE SEQUENCE [LARGE SCALE GENOMIC DNA]</scope>
</reference>
<evidence type="ECO:0000256" key="7">
    <source>
        <dbReference type="ARBA" id="ARBA00022989"/>
    </source>
</evidence>
<dbReference type="PANTHER" id="PTHR30081:SF8">
    <property type="entry name" value="PROTEIN TRANSLOCASE SUBUNIT SECF"/>
    <property type="match status" value="1"/>
</dbReference>
<accession>A0A0S1SM23</accession>
<accession>A0A0S1SLX6</accession>
<keyword evidence="3 10" id="KW-1003">Cell membrane</keyword>
<dbReference type="PANTHER" id="PTHR30081">
    <property type="entry name" value="PROTEIN-EXPORT MEMBRANE PROTEIN SEC"/>
    <property type="match status" value="1"/>
</dbReference>
<dbReference type="STRING" id="1735162.PeribacterB2_0739"/>
<dbReference type="InterPro" id="IPR055344">
    <property type="entry name" value="SecD_SecF_C_bact"/>
</dbReference>
<dbReference type="Proteomes" id="UP000069135">
    <property type="component" value="Chromosome"/>
</dbReference>
<feature type="transmembrane region" description="Helical" evidence="10">
    <location>
        <begin position="245"/>
        <end position="263"/>
    </location>
</feature>
<name>A0A0S1SYK9_9BACT</name>
<dbReference type="KEGG" id="prf:PeribacterA2_0738"/>
<feature type="domain" description="SSD" evidence="11">
    <location>
        <begin position="130"/>
        <end position="295"/>
    </location>
</feature>
<dbReference type="InterPro" id="IPR022645">
    <property type="entry name" value="SecD/SecF_bac"/>
</dbReference>
<keyword evidence="4" id="KW-0997">Cell inner membrane</keyword>
<evidence type="ECO:0000256" key="10">
    <source>
        <dbReference type="HAMAP-Rule" id="MF_01464"/>
    </source>
</evidence>
<dbReference type="InterPro" id="IPR022813">
    <property type="entry name" value="SecD/SecF_arch_bac"/>
</dbReference>
<feature type="transmembrane region" description="Helical" evidence="10">
    <location>
        <begin position="161"/>
        <end position="182"/>
    </location>
</feature>
<dbReference type="Gene3D" id="1.20.1640.10">
    <property type="entry name" value="Multidrug efflux transporter AcrB transmembrane domain"/>
    <property type="match status" value="1"/>
</dbReference>
<feature type="transmembrane region" description="Helical" evidence="10">
    <location>
        <begin position="194"/>
        <end position="214"/>
    </location>
</feature>
<evidence type="ECO:0000256" key="3">
    <source>
        <dbReference type="ARBA" id="ARBA00022475"/>
    </source>
</evidence>
<accession>A0A0S1SIA4</accession>
<evidence type="ECO:0000256" key="9">
    <source>
        <dbReference type="ARBA" id="ARBA00023136"/>
    </source>
</evidence>
<feature type="transmembrane region" description="Helical" evidence="10">
    <location>
        <begin position="9"/>
        <end position="27"/>
    </location>
</feature>
<evidence type="ECO:0000259" key="11">
    <source>
        <dbReference type="PROSITE" id="PS50156"/>
    </source>
</evidence>
<dbReference type="GO" id="GO:0043952">
    <property type="term" value="P:protein transport by the Sec complex"/>
    <property type="evidence" value="ECO:0007669"/>
    <property type="project" value="UniProtKB-UniRule"/>
</dbReference>
<dbReference type="PATRIC" id="fig|1735161.3.peg.718"/>
<accession>A0A0S1SQZ9</accession>
<evidence type="ECO:0000256" key="8">
    <source>
        <dbReference type="ARBA" id="ARBA00023010"/>
    </source>
</evidence>
<comment type="subcellular location">
    <subcellularLocation>
        <location evidence="1 10">Cell membrane</location>
        <topology evidence="1 10">Multi-pass membrane protein</topology>
    </subcellularLocation>
</comment>
<dbReference type="GO" id="GO:0006605">
    <property type="term" value="P:protein targeting"/>
    <property type="evidence" value="ECO:0007669"/>
    <property type="project" value="UniProtKB-UniRule"/>
</dbReference>
<proteinExistence type="inferred from homology"/>
<evidence type="ECO:0000313" key="12">
    <source>
        <dbReference type="EMBL" id="ALM13410.1"/>
    </source>
</evidence>
<accession>A0A0S1SYK9</accession>